<evidence type="ECO:0000313" key="3">
    <source>
        <dbReference type="Proteomes" id="UP000315816"/>
    </source>
</evidence>
<sequence>MEKPPKKITDPEVQAAFDAFEPSARRGLLALRRMIFEVAREDAAIGPLEETLKWGQPAYLTSHSKSGTTVRLGIPKSGGIAIYTHCQTSVMSDVRALFPKSLKFDGNRAVIFEDPADIPHDAVALLIRRALTYHLT</sequence>
<dbReference type="OrthoDB" id="328972at2"/>
<evidence type="ECO:0000313" key="2">
    <source>
        <dbReference type="EMBL" id="TQV70351.1"/>
    </source>
</evidence>
<feature type="domain" description="YdhG-like" evidence="1">
    <location>
        <begin position="25"/>
        <end position="131"/>
    </location>
</feature>
<dbReference type="InterPro" id="IPR014922">
    <property type="entry name" value="YdhG-like"/>
</dbReference>
<proteinExistence type="predicted"/>
<gene>
    <name evidence="2" type="ORF">FIL88_00130</name>
</gene>
<reference evidence="2 3" key="1">
    <citation type="submission" date="2019-06" db="EMBL/GenBank/DDBJ databases">
        <title>A novel species of marine bacteria.</title>
        <authorList>
            <person name="Wang Y."/>
        </authorList>
    </citation>
    <scope>NUCLEOTIDE SEQUENCE [LARGE SCALE GENOMIC DNA]</scope>
    <source>
        <strain evidence="2 3">MA1-10</strain>
    </source>
</reference>
<keyword evidence="3" id="KW-1185">Reference proteome</keyword>
<dbReference type="AlphaFoldDB" id="A0A545SZI8"/>
<name>A0A545SZI8_9RHOB</name>
<dbReference type="EMBL" id="VICH01000001">
    <property type="protein sequence ID" value="TQV70351.1"/>
    <property type="molecule type" value="Genomic_DNA"/>
</dbReference>
<dbReference type="Proteomes" id="UP000315816">
    <property type="component" value="Unassembled WGS sequence"/>
</dbReference>
<accession>A0A545SZI8</accession>
<comment type="caution">
    <text evidence="2">The sequence shown here is derived from an EMBL/GenBank/DDBJ whole genome shotgun (WGS) entry which is preliminary data.</text>
</comment>
<evidence type="ECO:0000259" key="1">
    <source>
        <dbReference type="Pfam" id="PF08818"/>
    </source>
</evidence>
<dbReference type="RefSeq" id="WP_142851800.1">
    <property type="nucleotide sequence ID" value="NZ_FXWW01000002.1"/>
</dbReference>
<dbReference type="Pfam" id="PF08818">
    <property type="entry name" value="DUF1801"/>
    <property type="match status" value="1"/>
</dbReference>
<protein>
    <submittedName>
        <fullName evidence="2">DUF1801 domain-containing protein</fullName>
    </submittedName>
</protein>
<organism evidence="2 3">
    <name type="scientific">Aliiroseovarius halocynthiae</name>
    <dbReference type="NCBI Taxonomy" id="985055"/>
    <lineage>
        <taxon>Bacteria</taxon>
        <taxon>Pseudomonadati</taxon>
        <taxon>Pseudomonadota</taxon>
        <taxon>Alphaproteobacteria</taxon>
        <taxon>Rhodobacterales</taxon>
        <taxon>Paracoccaceae</taxon>
        <taxon>Aliiroseovarius</taxon>
    </lineage>
</organism>
<dbReference type="SUPFAM" id="SSF159888">
    <property type="entry name" value="YdhG-like"/>
    <property type="match status" value="1"/>
</dbReference>